<organism evidence="1 2">
    <name type="scientific">Pseudomonas panipatensis</name>
    <dbReference type="NCBI Taxonomy" id="428992"/>
    <lineage>
        <taxon>Bacteria</taxon>
        <taxon>Pseudomonadati</taxon>
        <taxon>Pseudomonadota</taxon>
        <taxon>Gammaproteobacteria</taxon>
        <taxon>Pseudomonadales</taxon>
        <taxon>Pseudomonadaceae</taxon>
        <taxon>Pseudomonas</taxon>
    </lineage>
</organism>
<dbReference type="AlphaFoldDB" id="A0A1G8MQJ1"/>
<evidence type="ECO:0008006" key="3">
    <source>
        <dbReference type="Google" id="ProtNLM"/>
    </source>
</evidence>
<gene>
    <name evidence="1" type="ORF">SAMN05216272_11645</name>
</gene>
<name>A0A1G8MQJ1_9PSED</name>
<proteinExistence type="predicted"/>
<reference evidence="2" key="1">
    <citation type="submission" date="2016-10" db="EMBL/GenBank/DDBJ databases">
        <authorList>
            <person name="Varghese N."/>
            <person name="Submissions S."/>
        </authorList>
    </citation>
    <scope>NUCLEOTIDE SEQUENCE [LARGE SCALE GENOMIC DNA]</scope>
    <source>
        <strain evidence="2">CCM 7469</strain>
    </source>
</reference>
<accession>A0A1G8MQJ1</accession>
<dbReference type="EMBL" id="FNDS01000016">
    <property type="protein sequence ID" value="SDI69570.1"/>
    <property type="molecule type" value="Genomic_DNA"/>
</dbReference>
<keyword evidence="2" id="KW-1185">Reference proteome</keyword>
<evidence type="ECO:0000313" key="2">
    <source>
        <dbReference type="Proteomes" id="UP000199636"/>
    </source>
</evidence>
<evidence type="ECO:0000313" key="1">
    <source>
        <dbReference type="EMBL" id="SDI69570.1"/>
    </source>
</evidence>
<dbReference type="STRING" id="428992.SAMN05216272_11645"/>
<sequence>MSRKPLLILPVLSLFAVLAGCAGPIPRANPSQALVRLGAQSPDQLVAESQDGKAPADVRYFELASGAHDLQVQLDKSGDDEPDQSICHATLHYDGFHAGEQYMLQESSLGKALRLDLYDAQGNALAPTAAFHCFPS</sequence>
<dbReference type="Proteomes" id="UP000199636">
    <property type="component" value="Unassembled WGS sequence"/>
</dbReference>
<protein>
    <recommendedName>
        <fullName evidence="3">Lipoprotein</fullName>
    </recommendedName>
</protein>
<dbReference type="PROSITE" id="PS51257">
    <property type="entry name" value="PROKAR_LIPOPROTEIN"/>
    <property type="match status" value="1"/>
</dbReference>